<evidence type="ECO:0000256" key="2">
    <source>
        <dbReference type="ARBA" id="ARBA00025223"/>
    </source>
</evidence>
<comment type="caution">
    <text evidence="3">The sequence shown here is derived from an EMBL/GenBank/DDBJ whole genome shotgun (WGS) entry which is preliminary data.</text>
</comment>
<reference evidence="3 4" key="1">
    <citation type="submission" date="2020-10" db="EMBL/GenBank/DDBJ databases">
        <title>The Coptis chinensis genome and diversification of protoberbering-type alkaloids.</title>
        <authorList>
            <person name="Wang B."/>
            <person name="Shu S."/>
            <person name="Song C."/>
            <person name="Liu Y."/>
        </authorList>
    </citation>
    <scope>NUCLEOTIDE SEQUENCE [LARGE SCALE GENOMIC DNA]</scope>
    <source>
        <strain evidence="3">HL-2020</strain>
        <tissue evidence="3">Leaf</tissue>
    </source>
</reference>
<name>A0A835M696_9MAGN</name>
<protein>
    <submittedName>
        <fullName evidence="3">Uncharacterized protein</fullName>
    </submittedName>
</protein>
<dbReference type="Proteomes" id="UP000631114">
    <property type="component" value="Unassembled WGS sequence"/>
</dbReference>
<dbReference type="Gene3D" id="6.10.140.1620">
    <property type="match status" value="1"/>
</dbReference>
<keyword evidence="4" id="KW-1185">Reference proteome</keyword>
<dbReference type="InterPro" id="IPR028457">
    <property type="entry name" value="ABI"/>
</dbReference>
<evidence type="ECO:0000313" key="3">
    <source>
        <dbReference type="EMBL" id="KAF9617992.1"/>
    </source>
</evidence>
<dbReference type="AlphaFoldDB" id="A0A835M696"/>
<evidence type="ECO:0000313" key="4">
    <source>
        <dbReference type="Proteomes" id="UP000631114"/>
    </source>
</evidence>
<sequence length="336" mass="38092">MMKDLKPECEFDADARFGKSLLELKDLSSQLHCAANYCEMSFLKSTEKKMVLENTKEYICRALVTVVDHLGSVSANLEGQFLANKQFSDTECRMSCLQQVATPDLEKSKDAYRDVDDSLVFRTTEKYHLDTGKEMPLILYTSAQKPSLTKLSSANVSCVQKVTTDSSSGLKLPPVLPVCDPFLISIPRNPSFHFQFLIIYLSLDSDDGQAHVDEYVRALCMYLMGVLFLPSSYSTINLGYLANFEHLHELGGIDFGGAIYYNLLHCLDRASRQTGVVSSPQMGWVVILLEVWFYEYFRAANPILTEYTDERPRLRAWHGPRRARLTSEISHNITYV</sequence>
<dbReference type="EMBL" id="JADFTS010000003">
    <property type="protein sequence ID" value="KAF9617992.1"/>
    <property type="molecule type" value="Genomic_DNA"/>
</dbReference>
<comment type="similarity">
    <text evidence="1">Belongs to the ABI family.</text>
</comment>
<proteinExistence type="inferred from homology"/>
<gene>
    <name evidence="3" type="ORF">IFM89_039307</name>
</gene>
<dbReference type="OrthoDB" id="2159336at2759"/>
<accession>A0A835M696</accession>
<organism evidence="3 4">
    <name type="scientific">Coptis chinensis</name>
    <dbReference type="NCBI Taxonomy" id="261450"/>
    <lineage>
        <taxon>Eukaryota</taxon>
        <taxon>Viridiplantae</taxon>
        <taxon>Streptophyta</taxon>
        <taxon>Embryophyta</taxon>
        <taxon>Tracheophyta</taxon>
        <taxon>Spermatophyta</taxon>
        <taxon>Magnoliopsida</taxon>
        <taxon>Ranunculales</taxon>
        <taxon>Ranunculaceae</taxon>
        <taxon>Coptidoideae</taxon>
        <taxon>Coptis</taxon>
    </lineage>
</organism>
<dbReference type="PANTHER" id="PTHR10460">
    <property type="entry name" value="ABL INTERACTOR FAMILY MEMBER"/>
    <property type="match status" value="1"/>
</dbReference>
<dbReference type="PANTHER" id="PTHR10460:SF11">
    <property type="entry name" value="PROTEIN ABIL5-RELATED"/>
    <property type="match status" value="1"/>
</dbReference>
<evidence type="ECO:0000256" key="1">
    <source>
        <dbReference type="ARBA" id="ARBA00010020"/>
    </source>
</evidence>
<comment type="function">
    <text evidence="2">Involved in regulation of actin and microtubule organization. Part of a WAVE complex that activates the Arp2/3 complex.</text>
</comment>